<dbReference type="NCBIfam" id="TIGR01786">
    <property type="entry name" value="TonB-hemlactrns"/>
    <property type="match status" value="1"/>
</dbReference>
<evidence type="ECO:0000256" key="6">
    <source>
        <dbReference type="ARBA" id="ARBA00023077"/>
    </source>
</evidence>
<keyword evidence="5" id="KW-0732">Signal</keyword>
<gene>
    <name evidence="14" type="ORF">GS597_15140</name>
</gene>
<evidence type="ECO:0000313" key="15">
    <source>
        <dbReference type="Proteomes" id="UP000607397"/>
    </source>
</evidence>
<dbReference type="AlphaFoldDB" id="A0A8K2A8B0"/>
<comment type="subcellular location">
    <subcellularLocation>
        <location evidence="1 10">Cell outer membrane</location>
        <topology evidence="1 10">Multi-pass membrane protein</topology>
    </subcellularLocation>
</comment>
<dbReference type="Proteomes" id="UP000607397">
    <property type="component" value="Unassembled WGS sequence"/>
</dbReference>
<keyword evidence="3 10" id="KW-1134">Transmembrane beta strand</keyword>
<comment type="similarity">
    <text evidence="10 11">Belongs to the TonB-dependent receptor family.</text>
</comment>
<evidence type="ECO:0000256" key="2">
    <source>
        <dbReference type="ARBA" id="ARBA00022448"/>
    </source>
</evidence>
<dbReference type="PROSITE" id="PS52016">
    <property type="entry name" value="TONB_DEPENDENT_REC_3"/>
    <property type="match status" value="1"/>
</dbReference>
<keyword evidence="15" id="KW-1185">Reference proteome</keyword>
<dbReference type="SUPFAM" id="SSF56935">
    <property type="entry name" value="Porins"/>
    <property type="match status" value="1"/>
</dbReference>
<evidence type="ECO:0000256" key="7">
    <source>
        <dbReference type="ARBA" id="ARBA00023136"/>
    </source>
</evidence>
<reference evidence="14" key="1">
    <citation type="submission" date="2019-12" db="EMBL/GenBank/DDBJ databases">
        <title>High-Quality draft genome sequences of three cyanobacteria isolated from the limestone walls of the Old Cathedral of Coimbra.</title>
        <authorList>
            <person name="Tiago I."/>
            <person name="Soares F."/>
            <person name="Portugal A."/>
        </authorList>
    </citation>
    <scope>NUCLEOTIDE SEQUENCE [LARGE SCALE GENOMIC DNA]</scope>
    <source>
        <strain evidence="14">C</strain>
    </source>
</reference>
<dbReference type="InterPro" id="IPR000531">
    <property type="entry name" value="Beta-barrel_TonB"/>
</dbReference>
<dbReference type="InterPro" id="IPR039426">
    <property type="entry name" value="TonB-dep_rcpt-like"/>
</dbReference>
<protein>
    <submittedName>
        <fullName evidence="14">TonB-dependent hemoglobin/transferrin/lactoferrin family receptor</fullName>
    </submittedName>
</protein>
<dbReference type="GO" id="GO:0015232">
    <property type="term" value="F:heme transmembrane transporter activity"/>
    <property type="evidence" value="ECO:0007669"/>
    <property type="project" value="InterPro"/>
</dbReference>
<evidence type="ECO:0000256" key="3">
    <source>
        <dbReference type="ARBA" id="ARBA00022452"/>
    </source>
</evidence>
<evidence type="ECO:0000256" key="8">
    <source>
        <dbReference type="ARBA" id="ARBA00023170"/>
    </source>
</evidence>
<feature type="domain" description="TonB-dependent receptor-like beta-barrel" evidence="12">
    <location>
        <begin position="293"/>
        <end position="761"/>
    </location>
</feature>
<dbReference type="GO" id="GO:0044718">
    <property type="term" value="P:siderophore transmembrane transport"/>
    <property type="evidence" value="ECO:0007669"/>
    <property type="project" value="TreeGrafter"/>
</dbReference>
<keyword evidence="4 10" id="KW-0812">Transmembrane</keyword>
<evidence type="ECO:0000256" key="1">
    <source>
        <dbReference type="ARBA" id="ARBA00004571"/>
    </source>
</evidence>
<dbReference type="InterPro" id="IPR036942">
    <property type="entry name" value="Beta-barrel_TonB_sf"/>
</dbReference>
<keyword evidence="6 11" id="KW-0798">TonB box</keyword>
<dbReference type="PANTHER" id="PTHR30069:SF29">
    <property type="entry name" value="HEMOGLOBIN AND HEMOGLOBIN-HAPTOGLOBIN-BINDING PROTEIN 1-RELATED"/>
    <property type="match status" value="1"/>
</dbReference>
<dbReference type="GO" id="GO:0015344">
    <property type="term" value="F:siderophore uptake transmembrane transporter activity"/>
    <property type="evidence" value="ECO:0007669"/>
    <property type="project" value="TreeGrafter"/>
</dbReference>
<sequence length="809" mass="89154">MIATLLLSQSPALTATALATDGEVMTDSIPDITQIPTPITQAEALLAQDSSVDLEPNEDAPESDPEVSSDPLILESDIDWEEVEISVTGTRTPRATLQSPANITITTSEELKRALGQDLRDLVRYTPGVTVNEDVTYGLTDINIRGLERNRVLIQVDGIRQPTYFEFGASRLGRNYLDIGAFQRIEILRGSASALYGSDALGGVVSFFTPVPADFLERTDRNYAGEVGVQYRSVNTGVTGTATFAFRALDNLEGLVQYTRRNRGRRQINADSRFADPFSGNTDNLLGKLVYRFNDASTLTLTGEYYRDSGKFTTATDNLNLVFAGPGSQVLSDRTETANRRGRISLAYEYDPPDRRGIIQFARIQGYYQGAEFLEDRLRDDIFNPFVPPPFTPPPTPRSRVLENSFVENIYGGEAQFRSDFSTGPVTHRLTYGVDISNTFNRRVRDGRSTNLLTGAVTTTIGPDNFPVKDFPDSDTLRIGVYLQDEMAIGQFTLIPGLRFDYYSLTTKLDDIYQRNPGAEASNLQDSALSPSLGLVYQATPEVAVVGRYARGFRAPTYLELNSGFSNPLGGYRTLSAPNLKPETSDTFEVGVRGAFPQARVSLTGFYSLYNNFIFGAAEGSRVGTDPPGCFPPFTPGCIQLFQSQNLGRVRIYGLEAQGEYRFSPGPDGFRLFGGLAWVRGTDDENDRPLETINPIEAVLGLGYQAPQDRWGVQLATTIVGKARTDSDPGDFIPSPYALVDLLGYYRPTSGLSLQAGIFNLFNTEYVRYADARRLNPQITGVDDPTFAQRRARITQPGINFGVSVLWEF</sequence>
<accession>A0A8K2A8B0</accession>
<dbReference type="GO" id="GO:0009279">
    <property type="term" value="C:cell outer membrane"/>
    <property type="evidence" value="ECO:0007669"/>
    <property type="project" value="UniProtKB-SubCell"/>
</dbReference>
<dbReference type="CDD" id="cd01347">
    <property type="entry name" value="ligand_gated_channel"/>
    <property type="match status" value="1"/>
</dbReference>
<dbReference type="Pfam" id="PF00593">
    <property type="entry name" value="TonB_dep_Rec_b-barrel"/>
    <property type="match status" value="1"/>
</dbReference>
<evidence type="ECO:0000256" key="10">
    <source>
        <dbReference type="PROSITE-ProRule" id="PRU01360"/>
    </source>
</evidence>
<keyword evidence="8 14" id="KW-0675">Receptor</keyword>
<keyword evidence="9 10" id="KW-0998">Cell outer membrane</keyword>
<dbReference type="InterPro" id="IPR037066">
    <property type="entry name" value="Plug_dom_sf"/>
</dbReference>
<dbReference type="Pfam" id="PF07715">
    <property type="entry name" value="Plug"/>
    <property type="match status" value="1"/>
</dbReference>
<evidence type="ECO:0000256" key="9">
    <source>
        <dbReference type="ARBA" id="ARBA00023237"/>
    </source>
</evidence>
<evidence type="ECO:0000259" key="13">
    <source>
        <dbReference type="Pfam" id="PF07715"/>
    </source>
</evidence>
<name>A0A8K2A8B0_9CYAN</name>
<dbReference type="InterPro" id="IPR012910">
    <property type="entry name" value="Plug_dom"/>
</dbReference>
<dbReference type="InterPro" id="IPR010949">
    <property type="entry name" value="TonB_Hb/transfer/lactofer_rcpt"/>
</dbReference>
<keyword evidence="7 10" id="KW-0472">Membrane</keyword>
<evidence type="ECO:0000313" key="14">
    <source>
        <dbReference type="EMBL" id="NCJ07819.1"/>
    </source>
</evidence>
<dbReference type="NCBIfam" id="TIGR01785">
    <property type="entry name" value="TonB-hemin"/>
    <property type="match status" value="1"/>
</dbReference>
<comment type="caution">
    <text evidence="14">The sequence shown here is derived from an EMBL/GenBank/DDBJ whole genome shotgun (WGS) entry which is preliminary data.</text>
</comment>
<proteinExistence type="inferred from homology"/>
<dbReference type="PANTHER" id="PTHR30069">
    <property type="entry name" value="TONB-DEPENDENT OUTER MEMBRANE RECEPTOR"/>
    <property type="match status" value="1"/>
</dbReference>
<evidence type="ECO:0000256" key="4">
    <source>
        <dbReference type="ARBA" id="ARBA00022692"/>
    </source>
</evidence>
<evidence type="ECO:0000256" key="5">
    <source>
        <dbReference type="ARBA" id="ARBA00022729"/>
    </source>
</evidence>
<dbReference type="Gene3D" id="2.40.170.20">
    <property type="entry name" value="TonB-dependent receptor, beta-barrel domain"/>
    <property type="match status" value="1"/>
</dbReference>
<evidence type="ECO:0000256" key="11">
    <source>
        <dbReference type="RuleBase" id="RU003357"/>
    </source>
</evidence>
<dbReference type="InterPro" id="IPR011276">
    <property type="entry name" value="TonB_haem/Hb_rcpt"/>
</dbReference>
<keyword evidence="2 10" id="KW-0813">Transport</keyword>
<dbReference type="Gene3D" id="2.170.130.10">
    <property type="entry name" value="TonB-dependent receptor, plug domain"/>
    <property type="match status" value="1"/>
</dbReference>
<dbReference type="EMBL" id="WVIC01000033">
    <property type="protein sequence ID" value="NCJ07819.1"/>
    <property type="molecule type" value="Genomic_DNA"/>
</dbReference>
<evidence type="ECO:0000259" key="12">
    <source>
        <dbReference type="Pfam" id="PF00593"/>
    </source>
</evidence>
<feature type="domain" description="TonB-dependent receptor plug" evidence="13">
    <location>
        <begin position="98"/>
        <end position="204"/>
    </location>
</feature>
<organism evidence="14 15">
    <name type="scientific">Petrachloros mirabilis ULC683</name>
    <dbReference type="NCBI Taxonomy" id="2781853"/>
    <lineage>
        <taxon>Bacteria</taxon>
        <taxon>Bacillati</taxon>
        <taxon>Cyanobacteriota</taxon>
        <taxon>Cyanophyceae</taxon>
        <taxon>Synechococcales</taxon>
        <taxon>Petrachlorosaceae</taxon>
        <taxon>Petrachloros</taxon>
        <taxon>Petrachloros mirabilis</taxon>
    </lineage>
</organism>